<proteinExistence type="predicted"/>
<reference evidence="2" key="1">
    <citation type="submission" date="2020-10" db="EMBL/GenBank/DDBJ databases">
        <title>Ca. Dormibacterota MAGs.</title>
        <authorList>
            <person name="Montgomery K."/>
        </authorList>
    </citation>
    <scope>NUCLEOTIDE SEQUENCE [LARGE SCALE GENOMIC DNA]</scope>
    <source>
        <strain evidence="2">SC8812_S17_10</strain>
    </source>
</reference>
<feature type="domain" description="Tn3 transposase DDE" evidence="1">
    <location>
        <begin position="1"/>
        <end position="94"/>
    </location>
</feature>
<evidence type="ECO:0000259" key="1">
    <source>
        <dbReference type="Pfam" id="PF01526"/>
    </source>
</evidence>
<sequence length="119" mass="13358">RDIKGIRNLQEGRHALAGTVFHGKKGELYQRYHKGMEDQLGALGLVLNCVVFWNTRYMNAALDELRAEGHAVLDEDVARLSPFVRHHLNVHGHYSFLLPLLAGGLRALRDSEADDAQDT</sequence>
<dbReference type="InterPro" id="IPR002513">
    <property type="entry name" value="Tn3_Tnp_DDE_dom"/>
</dbReference>
<evidence type="ECO:0000313" key="2">
    <source>
        <dbReference type="EMBL" id="MBJ7597224.1"/>
    </source>
</evidence>
<gene>
    <name evidence="2" type="ORF">JF922_03945</name>
</gene>
<protein>
    <submittedName>
        <fullName evidence="2">Tn3 family transposase</fullName>
    </submittedName>
</protein>
<evidence type="ECO:0000313" key="3">
    <source>
        <dbReference type="Proteomes" id="UP000612893"/>
    </source>
</evidence>
<keyword evidence="3" id="KW-1185">Reference proteome</keyword>
<dbReference type="Proteomes" id="UP000612893">
    <property type="component" value="Unassembled WGS sequence"/>
</dbReference>
<dbReference type="AlphaFoldDB" id="A0A934K1M2"/>
<feature type="non-terminal residue" evidence="2">
    <location>
        <position position="1"/>
    </location>
</feature>
<dbReference type="GO" id="GO:0006313">
    <property type="term" value="P:DNA transposition"/>
    <property type="evidence" value="ECO:0007669"/>
    <property type="project" value="InterPro"/>
</dbReference>
<dbReference type="RefSeq" id="WP_338199290.1">
    <property type="nucleotide sequence ID" value="NZ_JAEKNR010000046.1"/>
</dbReference>
<name>A0A934K1M2_9BACT</name>
<dbReference type="Pfam" id="PF01526">
    <property type="entry name" value="DDE_Tnp_Tn3"/>
    <property type="match status" value="1"/>
</dbReference>
<dbReference type="GO" id="GO:0004803">
    <property type="term" value="F:transposase activity"/>
    <property type="evidence" value="ECO:0007669"/>
    <property type="project" value="InterPro"/>
</dbReference>
<dbReference type="EMBL" id="JAEKNR010000046">
    <property type="protein sequence ID" value="MBJ7597224.1"/>
    <property type="molecule type" value="Genomic_DNA"/>
</dbReference>
<comment type="caution">
    <text evidence="2">The sequence shown here is derived from an EMBL/GenBank/DDBJ whole genome shotgun (WGS) entry which is preliminary data.</text>
</comment>
<organism evidence="2 3">
    <name type="scientific">Candidatus Nephthysia bennettiae</name>
    <dbReference type="NCBI Taxonomy" id="3127016"/>
    <lineage>
        <taxon>Bacteria</taxon>
        <taxon>Bacillati</taxon>
        <taxon>Candidatus Dormiibacterota</taxon>
        <taxon>Candidatus Dormibacteria</taxon>
        <taxon>Candidatus Dormibacterales</taxon>
        <taxon>Candidatus Dormibacteraceae</taxon>
        <taxon>Candidatus Nephthysia</taxon>
    </lineage>
</organism>
<accession>A0A934K1M2</accession>